<dbReference type="AlphaFoldDB" id="A0A6J6LYM0"/>
<dbReference type="InterPro" id="IPR015797">
    <property type="entry name" value="NUDIX_hydrolase-like_dom_sf"/>
</dbReference>
<evidence type="ECO:0000313" key="1">
    <source>
        <dbReference type="EMBL" id="CAB4667010.1"/>
    </source>
</evidence>
<proteinExistence type="predicted"/>
<reference evidence="1" key="1">
    <citation type="submission" date="2020-05" db="EMBL/GenBank/DDBJ databases">
        <authorList>
            <person name="Chiriac C."/>
            <person name="Salcher M."/>
            <person name="Ghai R."/>
            <person name="Kavagutti S V."/>
        </authorList>
    </citation>
    <scope>NUCLEOTIDE SEQUENCE</scope>
</reference>
<dbReference type="Gene3D" id="3.90.79.10">
    <property type="entry name" value="Nucleoside Triphosphate Pyrophosphohydrolase"/>
    <property type="match status" value="1"/>
</dbReference>
<name>A0A6J6LYM0_9ZZZZ</name>
<sequence>MPEQAIIREFHEEFLLDVSVVRAINFKYELSPNRELLFYLLSAEHDPQVTHHSHDAIAWISAQSPLPGEILPADLAALPAIWQVLEDGA</sequence>
<accession>A0A6J6LYM0</accession>
<dbReference type="SUPFAM" id="SSF55811">
    <property type="entry name" value="Nudix"/>
    <property type="match status" value="1"/>
</dbReference>
<evidence type="ECO:0000313" key="2">
    <source>
        <dbReference type="EMBL" id="CAB4685442.1"/>
    </source>
</evidence>
<dbReference type="EMBL" id="CAEZXN010000003">
    <property type="protein sequence ID" value="CAB4685442.1"/>
    <property type="molecule type" value="Genomic_DNA"/>
</dbReference>
<dbReference type="EMBL" id="CAFBAA010000001">
    <property type="protein sequence ID" value="CAB4840224.1"/>
    <property type="molecule type" value="Genomic_DNA"/>
</dbReference>
<gene>
    <name evidence="1" type="ORF">UFOPK2342_00193</name>
    <name evidence="2" type="ORF">UFOPK2423_00227</name>
    <name evidence="3" type="ORF">UFOPK3266_00085</name>
    <name evidence="4" type="ORF">UFOPK4367_00415</name>
</gene>
<evidence type="ECO:0000313" key="3">
    <source>
        <dbReference type="EMBL" id="CAB4840224.1"/>
    </source>
</evidence>
<evidence type="ECO:0000313" key="4">
    <source>
        <dbReference type="EMBL" id="CAB5073293.1"/>
    </source>
</evidence>
<organism evidence="1">
    <name type="scientific">freshwater metagenome</name>
    <dbReference type="NCBI Taxonomy" id="449393"/>
    <lineage>
        <taxon>unclassified sequences</taxon>
        <taxon>metagenomes</taxon>
        <taxon>ecological metagenomes</taxon>
    </lineage>
</organism>
<dbReference type="EMBL" id="CAFBRC010000019">
    <property type="protein sequence ID" value="CAB5073293.1"/>
    <property type="molecule type" value="Genomic_DNA"/>
</dbReference>
<protein>
    <submittedName>
        <fullName evidence="1">Unannotated protein</fullName>
    </submittedName>
</protein>
<dbReference type="EMBL" id="CAEZXB010000002">
    <property type="protein sequence ID" value="CAB4667010.1"/>
    <property type="molecule type" value="Genomic_DNA"/>
</dbReference>